<dbReference type="Proteomes" id="UP000018439">
    <property type="component" value="Chromosome"/>
</dbReference>
<proteinExistence type="predicted"/>
<evidence type="ECO:0000313" key="2">
    <source>
        <dbReference type="Proteomes" id="UP000018439"/>
    </source>
</evidence>
<organism evidence="1 2">
    <name type="scientific">Bacteroides coprosuis DSM 18011</name>
    <dbReference type="NCBI Taxonomy" id="679937"/>
    <lineage>
        <taxon>Bacteria</taxon>
        <taxon>Pseudomonadati</taxon>
        <taxon>Bacteroidota</taxon>
        <taxon>Bacteroidia</taxon>
        <taxon>Bacteroidales</taxon>
        <taxon>Bacteroidaceae</taxon>
        <taxon>Bacteroides</taxon>
    </lineage>
</organism>
<protein>
    <recommendedName>
        <fullName evidence="3">ATPase BadF/BadG/BcrA/BcrD type</fullName>
    </recommendedName>
</protein>
<name>F3ZRM6_9BACE</name>
<dbReference type="eggNOG" id="COG2971">
    <property type="taxonomic scope" value="Bacteria"/>
</dbReference>
<dbReference type="Gene3D" id="1.10.720.160">
    <property type="match status" value="1"/>
</dbReference>
<dbReference type="Gene3D" id="3.30.420.40">
    <property type="match status" value="2"/>
</dbReference>
<reference evidence="1 2" key="1">
    <citation type="journal article" date="2011" name="Stand. Genomic Sci.">
        <title>Non-contiguous finished genome sequence of Bacteroides coprosuis type strain (PC139).</title>
        <authorList>
            <person name="Land M."/>
            <person name="Held B."/>
            <person name="Gronow S."/>
            <person name="Abt B."/>
            <person name="Lucas S."/>
            <person name="Del Rio T.G."/>
            <person name="Nolan M."/>
            <person name="Tice H."/>
            <person name="Cheng J.F."/>
            <person name="Pitluck S."/>
            <person name="Liolios K."/>
            <person name="Pagani I."/>
            <person name="Ivanova N."/>
            <person name="Mavromatis K."/>
            <person name="Mikhailova N."/>
            <person name="Pati A."/>
            <person name="Tapia R."/>
            <person name="Han C."/>
            <person name="Goodwin L."/>
            <person name="Chen A."/>
            <person name="Palaniappan K."/>
            <person name="Hauser L."/>
            <person name="Brambilla E.M."/>
            <person name="Rohde M."/>
            <person name="Goker M."/>
            <person name="Detter J.C."/>
            <person name="Woyke T."/>
            <person name="Bristow J."/>
            <person name="Eisen J.A."/>
            <person name="Markowitz V."/>
            <person name="Hugenholtz P."/>
            <person name="Kyrpides N.C."/>
            <person name="Klenk H.P."/>
            <person name="Lapidus A."/>
        </authorList>
    </citation>
    <scope>NUCLEOTIDE SEQUENCE [LARGE SCALE GENOMIC DNA]</scope>
    <source>
        <strain evidence="1 2">DSM 18011</strain>
    </source>
</reference>
<dbReference type="AlphaFoldDB" id="F3ZRM6"/>
<dbReference type="PANTHER" id="PTHR43190">
    <property type="entry name" value="N-ACETYL-D-GLUCOSAMINE KINASE"/>
    <property type="match status" value="1"/>
</dbReference>
<dbReference type="PANTHER" id="PTHR43190:SF3">
    <property type="entry name" value="N-ACETYL-D-GLUCOSAMINE KINASE"/>
    <property type="match status" value="1"/>
</dbReference>
<dbReference type="OrthoDB" id="871343at2"/>
<evidence type="ECO:0008006" key="3">
    <source>
        <dbReference type="Google" id="ProtNLM"/>
    </source>
</evidence>
<keyword evidence="2" id="KW-1185">Reference proteome</keyword>
<evidence type="ECO:0000313" key="1">
    <source>
        <dbReference type="EMBL" id="EGJ70751.1"/>
    </source>
</evidence>
<dbReference type="CDD" id="cd24079">
    <property type="entry name" value="ASKHA_NBD_PG1100-like"/>
    <property type="match status" value="1"/>
</dbReference>
<dbReference type="EMBL" id="CM001167">
    <property type="protein sequence ID" value="EGJ70751.1"/>
    <property type="molecule type" value="Genomic_DNA"/>
</dbReference>
<dbReference type="HOGENOM" id="CLU_084727_0_0_10"/>
<dbReference type="STRING" id="679937.Bcop_0533"/>
<accession>F3ZRM6</accession>
<dbReference type="SUPFAM" id="SSF53067">
    <property type="entry name" value="Actin-like ATPase domain"/>
    <property type="match status" value="2"/>
</dbReference>
<gene>
    <name evidence="1" type="ORF">Bcop_0533</name>
</gene>
<dbReference type="InterPro" id="IPR043129">
    <property type="entry name" value="ATPase_NBD"/>
</dbReference>
<sequence>MILIADSGSTKTDWTIIKDDKTTQLVTTKGINPFFQTEEDIAQEIENNLLPYLPNSTFDGVYFYGAGCAFDDKIRIVSQAIKRHINCSEIVVNSDMLAAAHALCGRESGIACILGTGSNSCAYDGTKIVENVSPLGFILGDEGSGAVLGKLFIGSLLKNQLTKGLKEEFLKEYDLAIGDIIHRVYRESFPNRFLASVSPFIKKHITDASVHNLVLNSFMDFFQKNVMQYNYKKESVHFIGSVSFHYESILREAAELKGIKVGQILKSPMQGLIKYHLSK</sequence>
<dbReference type="InterPro" id="IPR052519">
    <property type="entry name" value="Euk-type_GlcNAc_Kinase"/>
</dbReference>